<dbReference type="EMBL" id="CAJPIZ010004923">
    <property type="protein sequence ID" value="CAG2108087.1"/>
    <property type="molecule type" value="Genomic_DNA"/>
</dbReference>
<name>A0A7R9KT22_9ACAR</name>
<protein>
    <submittedName>
        <fullName evidence="1">Uncharacterized protein</fullName>
    </submittedName>
</protein>
<dbReference type="Proteomes" id="UP000759131">
    <property type="component" value="Unassembled WGS sequence"/>
</dbReference>
<evidence type="ECO:0000313" key="2">
    <source>
        <dbReference type="Proteomes" id="UP000759131"/>
    </source>
</evidence>
<accession>A0A7R9KT22</accession>
<sequence length="134" mass="15131">MVTIGKQLNHLQNIKDNMVYGAKYFIVSQPSPFETNQVDEAMDYAFPIGSNKVLDSMSKMDYFCSSFWRYKRETLDTLNTAYDLKLFINDMWDSEGSSLCSATFVILAIASTIFISMESYKCGTGGSGLYAEQE</sequence>
<evidence type="ECO:0000313" key="1">
    <source>
        <dbReference type="EMBL" id="CAD7627657.1"/>
    </source>
</evidence>
<dbReference type="EMBL" id="OC859498">
    <property type="protein sequence ID" value="CAD7627657.1"/>
    <property type="molecule type" value="Genomic_DNA"/>
</dbReference>
<dbReference type="AlphaFoldDB" id="A0A7R9KT22"/>
<reference evidence="1" key="1">
    <citation type="submission" date="2020-11" db="EMBL/GenBank/DDBJ databases">
        <authorList>
            <person name="Tran Van P."/>
        </authorList>
    </citation>
    <scope>NUCLEOTIDE SEQUENCE</scope>
</reference>
<keyword evidence="2" id="KW-1185">Reference proteome</keyword>
<proteinExistence type="predicted"/>
<gene>
    <name evidence="1" type="ORF">OSB1V03_LOCUS8082</name>
</gene>
<organism evidence="1">
    <name type="scientific">Medioppia subpectinata</name>
    <dbReference type="NCBI Taxonomy" id="1979941"/>
    <lineage>
        <taxon>Eukaryota</taxon>
        <taxon>Metazoa</taxon>
        <taxon>Ecdysozoa</taxon>
        <taxon>Arthropoda</taxon>
        <taxon>Chelicerata</taxon>
        <taxon>Arachnida</taxon>
        <taxon>Acari</taxon>
        <taxon>Acariformes</taxon>
        <taxon>Sarcoptiformes</taxon>
        <taxon>Oribatida</taxon>
        <taxon>Brachypylina</taxon>
        <taxon>Oppioidea</taxon>
        <taxon>Oppiidae</taxon>
        <taxon>Medioppia</taxon>
    </lineage>
</organism>